<evidence type="ECO:0000313" key="2">
    <source>
        <dbReference type="Proteomes" id="UP000821866"/>
    </source>
</evidence>
<evidence type="ECO:0008006" key="3">
    <source>
        <dbReference type="Google" id="ProtNLM"/>
    </source>
</evidence>
<dbReference type="EMBL" id="JABSTU010000007">
    <property type="protein sequence ID" value="KAH8026370.1"/>
    <property type="molecule type" value="Genomic_DNA"/>
</dbReference>
<dbReference type="Proteomes" id="UP000821866">
    <property type="component" value="Unassembled WGS sequence"/>
</dbReference>
<proteinExistence type="predicted"/>
<reference evidence="1" key="1">
    <citation type="journal article" date="2020" name="Cell">
        <title>Large-Scale Comparative Analyses of Tick Genomes Elucidate Their Genetic Diversity and Vector Capacities.</title>
        <authorList>
            <consortium name="Tick Genome and Microbiome Consortium (TIGMIC)"/>
            <person name="Jia N."/>
            <person name="Wang J."/>
            <person name="Shi W."/>
            <person name="Du L."/>
            <person name="Sun Y."/>
            <person name="Zhan W."/>
            <person name="Jiang J.F."/>
            <person name="Wang Q."/>
            <person name="Zhang B."/>
            <person name="Ji P."/>
            <person name="Bell-Sakyi L."/>
            <person name="Cui X.M."/>
            <person name="Yuan T.T."/>
            <person name="Jiang B.G."/>
            <person name="Yang W.F."/>
            <person name="Lam T.T."/>
            <person name="Chang Q.C."/>
            <person name="Ding S.J."/>
            <person name="Wang X.J."/>
            <person name="Zhu J.G."/>
            <person name="Ruan X.D."/>
            <person name="Zhao L."/>
            <person name="Wei J.T."/>
            <person name="Ye R.Z."/>
            <person name="Que T.C."/>
            <person name="Du C.H."/>
            <person name="Zhou Y.H."/>
            <person name="Cheng J.X."/>
            <person name="Dai P.F."/>
            <person name="Guo W.B."/>
            <person name="Han X.H."/>
            <person name="Huang E.J."/>
            <person name="Li L.F."/>
            <person name="Wei W."/>
            <person name="Gao Y.C."/>
            <person name="Liu J.Z."/>
            <person name="Shao H.Z."/>
            <person name="Wang X."/>
            <person name="Wang C.C."/>
            <person name="Yang T.C."/>
            <person name="Huo Q.B."/>
            <person name="Li W."/>
            <person name="Chen H.Y."/>
            <person name="Chen S.E."/>
            <person name="Zhou L.G."/>
            <person name="Ni X.B."/>
            <person name="Tian J.H."/>
            <person name="Sheng Y."/>
            <person name="Liu T."/>
            <person name="Pan Y.S."/>
            <person name="Xia L.Y."/>
            <person name="Li J."/>
            <person name="Zhao F."/>
            <person name="Cao W.C."/>
        </authorList>
    </citation>
    <scope>NUCLEOTIDE SEQUENCE</scope>
    <source>
        <strain evidence="1">Rmic-2018</strain>
    </source>
</reference>
<comment type="caution">
    <text evidence="1">The sequence shown here is derived from an EMBL/GenBank/DDBJ whole genome shotgun (WGS) entry which is preliminary data.</text>
</comment>
<reference evidence="1" key="2">
    <citation type="submission" date="2021-09" db="EMBL/GenBank/DDBJ databases">
        <authorList>
            <person name="Jia N."/>
            <person name="Wang J."/>
            <person name="Shi W."/>
            <person name="Du L."/>
            <person name="Sun Y."/>
            <person name="Zhan W."/>
            <person name="Jiang J."/>
            <person name="Wang Q."/>
            <person name="Zhang B."/>
            <person name="Ji P."/>
            <person name="Sakyi L.B."/>
            <person name="Cui X."/>
            <person name="Yuan T."/>
            <person name="Jiang B."/>
            <person name="Yang W."/>
            <person name="Lam T.T.-Y."/>
            <person name="Chang Q."/>
            <person name="Ding S."/>
            <person name="Wang X."/>
            <person name="Zhu J."/>
            <person name="Ruan X."/>
            <person name="Zhao L."/>
            <person name="Wei J."/>
            <person name="Que T."/>
            <person name="Du C."/>
            <person name="Cheng J."/>
            <person name="Dai P."/>
            <person name="Han X."/>
            <person name="Huang E."/>
            <person name="Gao Y."/>
            <person name="Liu J."/>
            <person name="Shao H."/>
            <person name="Ye R."/>
            <person name="Li L."/>
            <person name="Wei W."/>
            <person name="Wang X."/>
            <person name="Wang C."/>
            <person name="Huo Q."/>
            <person name="Li W."/>
            <person name="Guo W."/>
            <person name="Chen H."/>
            <person name="Chen S."/>
            <person name="Zhou L."/>
            <person name="Zhou L."/>
            <person name="Ni X."/>
            <person name="Tian J."/>
            <person name="Zhou Y."/>
            <person name="Sheng Y."/>
            <person name="Liu T."/>
            <person name="Pan Y."/>
            <person name="Xia L."/>
            <person name="Li J."/>
            <person name="Zhao F."/>
            <person name="Cao W."/>
        </authorList>
    </citation>
    <scope>NUCLEOTIDE SEQUENCE</scope>
    <source>
        <strain evidence="1">Rmic-2018</strain>
        <tissue evidence="1">Larvae</tissue>
    </source>
</reference>
<sequence>MVKRTQKEVRGIFLSSRGCSPSWSLRLYTAATSRLRYAFLAVAIPRRLLERLEMLHRGFIRCVLGLPRSSQVATTLAEAGVWPLSLLLKQRGFLHIDQLAHAPDRCPLLALLESRPGYRMGELRQIYQAAVGPMPPAVPLHRPAEKALAINTGLGGLSKRQSPICPLKKASASKIEEEWAGKLIEYMDGSVIPDTGSAIASYVMPALGRTVSCHLRFAACSTAVDTAGLHLAIDLPAATPFNVPHDYYVRLNRCVAGISKAGTDRLRTAGACHQTACLSVEFRQCFSALSPISCENPVKPAGSCPGEKSTSLRHACVPHRGRIRLFEAHIEEVVTTQPP</sequence>
<dbReference type="VEuPathDB" id="VectorBase:LOC119164243"/>
<keyword evidence="2" id="KW-1185">Reference proteome</keyword>
<accession>A0A9J6DWU3</accession>
<protein>
    <recommendedName>
        <fullName evidence="3">Tick transposon</fullName>
    </recommendedName>
</protein>
<name>A0A9J6DWU3_RHIMP</name>
<organism evidence="1 2">
    <name type="scientific">Rhipicephalus microplus</name>
    <name type="common">Cattle tick</name>
    <name type="synonym">Boophilus microplus</name>
    <dbReference type="NCBI Taxonomy" id="6941"/>
    <lineage>
        <taxon>Eukaryota</taxon>
        <taxon>Metazoa</taxon>
        <taxon>Ecdysozoa</taxon>
        <taxon>Arthropoda</taxon>
        <taxon>Chelicerata</taxon>
        <taxon>Arachnida</taxon>
        <taxon>Acari</taxon>
        <taxon>Parasitiformes</taxon>
        <taxon>Ixodida</taxon>
        <taxon>Ixodoidea</taxon>
        <taxon>Ixodidae</taxon>
        <taxon>Rhipicephalinae</taxon>
        <taxon>Rhipicephalus</taxon>
        <taxon>Boophilus</taxon>
    </lineage>
</organism>
<evidence type="ECO:0000313" key="1">
    <source>
        <dbReference type="EMBL" id="KAH8026370.1"/>
    </source>
</evidence>
<gene>
    <name evidence="1" type="ORF">HPB51_020354</name>
</gene>
<dbReference type="AlphaFoldDB" id="A0A9J6DWU3"/>